<dbReference type="EMBL" id="JABSTV010001252">
    <property type="protein sequence ID" value="KAH7947698.1"/>
    <property type="molecule type" value="Genomic_DNA"/>
</dbReference>
<reference evidence="2" key="1">
    <citation type="journal article" date="2020" name="Cell">
        <title>Large-Scale Comparative Analyses of Tick Genomes Elucidate Their Genetic Diversity and Vector Capacities.</title>
        <authorList>
            <consortium name="Tick Genome and Microbiome Consortium (TIGMIC)"/>
            <person name="Jia N."/>
            <person name="Wang J."/>
            <person name="Shi W."/>
            <person name="Du L."/>
            <person name="Sun Y."/>
            <person name="Zhan W."/>
            <person name="Jiang J.F."/>
            <person name="Wang Q."/>
            <person name="Zhang B."/>
            <person name="Ji P."/>
            <person name="Bell-Sakyi L."/>
            <person name="Cui X.M."/>
            <person name="Yuan T.T."/>
            <person name="Jiang B.G."/>
            <person name="Yang W.F."/>
            <person name="Lam T.T."/>
            <person name="Chang Q.C."/>
            <person name="Ding S.J."/>
            <person name="Wang X.J."/>
            <person name="Zhu J.G."/>
            <person name="Ruan X.D."/>
            <person name="Zhao L."/>
            <person name="Wei J.T."/>
            <person name="Ye R.Z."/>
            <person name="Que T.C."/>
            <person name="Du C.H."/>
            <person name="Zhou Y.H."/>
            <person name="Cheng J.X."/>
            <person name="Dai P.F."/>
            <person name="Guo W.B."/>
            <person name="Han X.H."/>
            <person name="Huang E.J."/>
            <person name="Li L.F."/>
            <person name="Wei W."/>
            <person name="Gao Y.C."/>
            <person name="Liu J.Z."/>
            <person name="Shao H.Z."/>
            <person name="Wang X."/>
            <person name="Wang C.C."/>
            <person name="Yang T.C."/>
            <person name="Huo Q.B."/>
            <person name="Li W."/>
            <person name="Chen H.Y."/>
            <person name="Chen S.E."/>
            <person name="Zhou L.G."/>
            <person name="Ni X.B."/>
            <person name="Tian J.H."/>
            <person name="Sheng Y."/>
            <person name="Liu T."/>
            <person name="Pan Y.S."/>
            <person name="Xia L.Y."/>
            <person name="Li J."/>
            <person name="Zhao F."/>
            <person name="Cao W.C."/>
        </authorList>
    </citation>
    <scope>NUCLEOTIDE SEQUENCE</scope>
    <source>
        <strain evidence="2">Rsan-2018</strain>
    </source>
</reference>
<dbReference type="OMA" id="FYWITDK"/>
<feature type="transmembrane region" description="Helical" evidence="1">
    <location>
        <begin position="14"/>
        <end position="35"/>
    </location>
</feature>
<evidence type="ECO:0000256" key="1">
    <source>
        <dbReference type="SAM" id="Phobius"/>
    </source>
</evidence>
<keyword evidence="1" id="KW-0812">Transmembrane</keyword>
<keyword evidence="3" id="KW-1185">Reference proteome</keyword>
<protein>
    <submittedName>
        <fullName evidence="2">Uncharacterized protein</fullName>
    </submittedName>
</protein>
<sequence length="165" mass="17641">MGNTLIVDSILTPFSWYSLLPIIGFAAFLFMVAAYQRTEFYWITDKASDVMHDLASRFRKKPRRVRESHVPWFITGNSSPATYGIGMTTFPNNPGSAGYDPEAFVAASSSGGSTVLLNSAGTGQMDTPSQVGPMSAHGAGSHVHGVPAVPVLIKVTDLSDWSASI</sequence>
<name>A0A9D4SU59_RHISA</name>
<proteinExistence type="predicted"/>
<reference evidence="2" key="2">
    <citation type="submission" date="2021-09" db="EMBL/GenBank/DDBJ databases">
        <authorList>
            <person name="Jia N."/>
            <person name="Wang J."/>
            <person name="Shi W."/>
            <person name="Du L."/>
            <person name="Sun Y."/>
            <person name="Zhan W."/>
            <person name="Jiang J."/>
            <person name="Wang Q."/>
            <person name="Zhang B."/>
            <person name="Ji P."/>
            <person name="Sakyi L.B."/>
            <person name="Cui X."/>
            <person name="Yuan T."/>
            <person name="Jiang B."/>
            <person name="Yang W."/>
            <person name="Lam T.T.-Y."/>
            <person name="Chang Q."/>
            <person name="Ding S."/>
            <person name="Wang X."/>
            <person name="Zhu J."/>
            <person name="Ruan X."/>
            <person name="Zhao L."/>
            <person name="Wei J."/>
            <person name="Que T."/>
            <person name="Du C."/>
            <person name="Cheng J."/>
            <person name="Dai P."/>
            <person name="Han X."/>
            <person name="Huang E."/>
            <person name="Gao Y."/>
            <person name="Liu J."/>
            <person name="Shao H."/>
            <person name="Ye R."/>
            <person name="Li L."/>
            <person name="Wei W."/>
            <person name="Wang X."/>
            <person name="Wang C."/>
            <person name="Huo Q."/>
            <person name="Li W."/>
            <person name="Guo W."/>
            <person name="Chen H."/>
            <person name="Chen S."/>
            <person name="Zhou L."/>
            <person name="Zhou L."/>
            <person name="Ni X."/>
            <person name="Tian J."/>
            <person name="Zhou Y."/>
            <person name="Sheng Y."/>
            <person name="Liu T."/>
            <person name="Pan Y."/>
            <person name="Xia L."/>
            <person name="Li J."/>
            <person name="Zhao F."/>
            <person name="Cao W."/>
        </authorList>
    </citation>
    <scope>NUCLEOTIDE SEQUENCE</scope>
    <source>
        <strain evidence="2">Rsan-2018</strain>
        <tissue evidence="2">Larvae</tissue>
    </source>
</reference>
<dbReference type="OrthoDB" id="6505771at2759"/>
<evidence type="ECO:0000313" key="2">
    <source>
        <dbReference type="EMBL" id="KAH7947698.1"/>
    </source>
</evidence>
<keyword evidence="1" id="KW-0472">Membrane</keyword>
<organism evidence="2 3">
    <name type="scientific">Rhipicephalus sanguineus</name>
    <name type="common">Brown dog tick</name>
    <name type="synonym">Ixodes sanguineus</name>
    <dbReference type="NCBI Taxonomy" id="34632"/>
    <lineage>
        <taxon>Eukaryota</taxon>
        <taxon>Metazoa</taxon>
        <taxon>Ecdysozoa</taxon>
        <taxon>Arthropoda</taxon>
        <taxon>Chelicerata</taxon>
        <taxon>Arachnida</taxon>
        <taxon>Acari</taxon>
        <taxon>Parasitiformes</taxon>
        <taxon>Ixodida</taxon>
        <taxon>Ixodoidea</taxon>
        <taxon>Ixodidae</taxon>
        <taxon>Rhipicephalinae</taxon>
        <taxon>Rhipicephalus</taxon>
        <taxon>Rhipicephalus</taxon>
    </lineage>
</organism>
<evidence type="ECO:0000313" key="3">
    <source>
        <dbReference type="Proteomes" id="UP000821837"/>
    </source>
</evidence>
<comment type="caution">
    <text evidence="2">The sequence shown here is derived from an EMBL/GenBank/DDBJ whole genome shotgun (WGS) entry which is preliminary data.</text>
</comment>
<dbReference type="Proteomes" id="UP000821837">
    <property type="component" value="Chromosome 6"/>
</dbReference>
<dbReference type="VEuPathDB" id="VectorBase:RSAN_031217"/>
<accession>A0A9D4SU59</accession>
<keyword evidence="1" id="KW-1133">Transmembrane helix</keyword>
<dbReference type="AlphaFoldDB" id="A0A9D4SU59"/>
<gene>
    <name evidence="2" type="ORF">HPB52_015208</name>
</gene>